<evidence type="ECO:0000256" key="1">
    <source>
        <dbReference type="SAM" id="MobiDB-lite"/>
    </source>
</evidence>
<reference evidence="3 4" key="1">
    <citation type="submission" date="2022-01" db="EMBL/GenBank/DDBJ databases">
        <authorList>
            <person name="Xiong W."/>
            <person name="Schranz E."/>
        </authorList>
    </citation>
    <scope>NUCLEOTIDE SEQUENCE [LARGE SCALE GENOMIC DNA]</scope>
</reference>
<dbReference type="AlphaFoldDB" id="A0AAU9MPN8"/>
<feature type="signal peptide" evidence="2">
    <location>
        <begin position="1"/>
        <end position="20"/>
    </location>
</feature>
<sequence length="115" mass="11764">MRATTQKFAVIASLVLFCMAFEPNEACRLLDGGFEETWMKAGNLFLSSLQKGSVPTPGNGCSSTGNGGGSCIGSKKVAGGHGDGAPPPTPSPLIPSLTHAYPQHLVEFGVTGDGK</sequence>
<protein>
    <submittedName>
        <fullName evidence="3">Uncharacterized protein</fullName>
    </submittedName>
</protein>
<gene>
    <name evidence="3" type="ORF">LVIROSA_LOCUS16661</name>
</gene>
<dbReference type="PANTHER" id="PTHR33592">
    <property type="entry name" value="TRANSMEMBRANE PROTEIN"/>
    <property type="match status" value="1"/>
</dbReference>
<comment type="caution">
    <text evidence="3">The sequence shown here is derived from an EMBL/GenBank/DDBJ whole genome shotgun (WGS) entry which is preliminary data.</text>
</comment>
<evidence type="ECO:0000313" key="4">
    <source>
        <dbReference type="Proteomes" id="UP001157418"/>
    </source>
</evidence>
<accession>A0AAU9MPN8</accession>
<dbReference type="EMBL" id="CAKMRJ010003151">
    <property type="protein sequence ID" value="CAH1429833.1"/>
    <property type="molecule type" value="Genomic_DNA"/>
</dbReference>
<feature type="region of interest" description="Disordered" evidence="1">
    <location>
        <begin position="72"/>
        <end position="97"/>
    </location>
</feature>
<keyword evidence="2" id="KW-0732">Signal</keyword>
<proteinExistence type="predicted"/>
<keyword evidence="4" id="KW-1185">Reference proteome</keyword>
<feature type="chain" id="PRO_5043628051" evidence="2">
    <location>
        <begin position="21"/>
        <end position="115"/>
    </location>
</feature>
<dbReference type="Proteomes" id="UP001157418">
    <property type="component" value="Unassembled WGS sequence"/>
</dbReference>
<evidence type="ECO:0000313" key="3">
    <source>
        <dbReference type="EMBL" id="CAH1429833.1"/>
    </source>
</evidence>
<evidence type="ECO:0000256" key="2">
    <source>
        <dbReference type="SAM" id="SignalP"/>
    </source>
</evidence>
<dbReference type="PANTHER" id="PTHR33592:SF5">
    <property type="entry name" value="TRANSMEMBRANE PROTEIN"/>
    <property type="match status" value="1"/>
</dbReference>
<name>A0AAU9MPN8_9ASTR</name>
<organism evidence="3 4">
    <name type="scientific">Lactuca virosa</name>
    <dbReference type="NCBI Taxonomy" id="75947"/>
    <lineage>
        <taxon>Eukaryota</taxon>
        <taxon>Viridiplantae</taxon>
        <taxon>Streptophyta</taxon>
        <taxon>Embryophyta</taxon>
        <taxon>Tracheophyta</taxon>
        <taxon>Spermatophyta</taxon>
        <taxon>Magnoliopsida</taxon>
        <taxon>eudicotyledons</taxon>
        <taxon>Gunneridae</taxon>
        <taxon>Pentapetalae</taxon>
        <taxon>asterids</taxon>
        <taxon>campanulids</taxon>
        <taxon>Asterales</taxon>
        <taxon>Asteraceae</taxon>
        <taxon>Cichorioideae</taxon>
        <taxon>Cichorieae</taxon>
        <taxon>Lactucinae</taxon>
        <taxon>Lactuca</taxon>
    </lineage>
</organism>